<evidence type="ECO:0000256" key="2">
    <source>
        <dbReference type="ARBA" id="ARBA00011738"/>
    </source>
</evidence>
<dbReference type="AlphaFoldDB" id="A0A077ZDA5"/>
<keyword evidence="5" id="KW-0479">Metal-binding</keyword>
<dbReference type="Pfam" id="PF02885">
    <property type="entry name" value="Glycos_trans_3N"/>
    <property type="match status" value="1"/>
</dbReference>
<dbReference type="InterPro" id="IPR036320">
    <property type="entry name" value="Glycosyl_Trfase_fam3_N_dom_sf"/>
</dbReference>
<dbReference type="EMBL" id="HG806322">
    <property type="protein sequence ID" value="CDW58376.1"/>
    <property type="molecule type" value="Genomic_DNA"/>
</dbReference>
<dbReference type="NCBIfam" id="TIGR02644">
    <property type="entry name" value="Y_phosphoryl"/>
    <property type="match status" value="1"/>
</dbReference>
<comment type="similarity">
    <text evidence="1">Belongs to the thymidine/pyrimidine-nucleoside phosphorylase family.</text>
</comment>
<dbReference type="OrthoDB" id="445007at2759"/>
<dbReference type="InterPro" id="IPR000312">
    <property type="entry name" value="Glycosyl_Trfase_fam3"/>
</dbReference>
<dbReference type="STRING" id="36087.A0A077ZDA5"/>
<sequence length="652" mass="71181">MIVPDVTDFFFSKVIEGVESYLNPLGYMIILCNSRHDIEQEKRYLNELSHRSVDGILLATPNHLEGEHKLGSDFYRKHPIVLIDRGLNDRDWGQLLVEEYAGAQEVLRMLVDKGHRHIGMLKESQGYYQLTERVKAYRQVVFEYKLPFEESYICSGQLTISGGYHAAREVLKNKKITAIFCGNDEMALGCYQAIYEAGLKIPEDISVVGFDGLELGGKPMRMVDLIEKKRDGNALSKEELDFIIDGYADGSIPDYQMSALLMAIFYQDMTDEEISHLTLAMANSGDIIDLSSIEGVKVDKHSTGGVGDTTTLVLAPLVASVDVPVAKMSGRGLGFTGGTLDKFESIPGFKIELSDQEFVDIVNKSKVAVIGQSGNLAPADKKLYALRDVTATVDSIPLIASSIMSKKIAAGADAIVLDVTTGEGAFMKNIDDAKRLAKTMVRIGKLAGRQTMAVISDMSEPLGQAIGNSLEIVEAIDTLKGEGPADLTEMCYVLGSQMVVLAGKAATLDEARAMLEEALHSGKALEKFREMVKDQGGDATVIDQTDKILTAKYEIELPAKTSGYVTDLVANEIGIAAMLLGAGRKTKEEDIDHAVGIKLHKKVGDKVAEGESLLTIYANSNEIDEVEKLLYENISIGEEPKEPILIHDIITE</sequence>
<dbReference type="Gene3D" id="3.40.1030.10">
    <property type="entry name" value="Nucleoside phosphorylase/phosphoribosyltransferase catalytic domain"/>
    <property type="match status" value="1"/>
</dbReference>
<comment type="subunit">
    <text evidence="2">Homodimer.</text>
</comment>
<dbReference type="FunFam" id="3.40.1030.10:FF:000003">
    <property type="entry name" value="Pyrimidine-nucleoside phosphorylase"/>
    <property type="match status" value="1"/>
</dbReference>
<evidence type="ECO:0000256" key="4">
    <source>
        <dbReference type="ARBA" id="ARBA00022679"/>
    </source>
</evidence>
<dbReference type="InterPro" id="IPR017459">
    <property type="entry name" value="Glycosyl_Trfase_fam3_N_dom"/>
</dbReference>
<dbReference type="SUPFAM" id="SSF52418">
    <property type="entry name" value="Nucleoside phosphorylase/phosphoribosyltransferase catalytic domain"/>
    <property type="match status" value="1"/>
</dbReference>
<accession>A0A077ZDA5</accession>
<keyword evidence="3" id="KW-0328">Glycosyltransferase</keyword>
<proteinExistence type="inferred from homology"/>
<dbReference type="InterPro" id="IPR018090">
    <property type="entry name" value="Pyrmidine_PPas_bac/euk"/>
</dbReference>
<dbReference type="GO" id="GO:0004645">
    <property type="term" value="F:1,4-alpha-oligoglucan phosphorylase activity"/>
    <property type="evidence" value="ECO:0007669"/>
    <property type="project" value="InterPro"/>
</dbReference>
<name>A0A077ZDA5_TRITR</name>
<dbReference type="InterPro" id="IPR013102">
    <property type="entry name" value="PYNP_C"/>
</dbReference>
<dbReference type="InterPro" id="IPR001761">
    <property type="entry name" value="Peripla_BP/Lac1_sug-bd_dom"/>
</dbReference>
<dbReference type="GO" id="GO:0046872">
    <property type="term" value="F:metal ion binding"/>
    <property type="evidence" value="ECO:0007669"/>
    <property type="project" value="UniProtKB-KW"/>
</dbReference>
<reference evidence="7" key="1">
    <citation type="submission" date="2014-01" db="EMBL/GenBank/DDBJ databases">
        <authorList>
            <person name="Aslett M."/>
        </authorList>
    </citation>
    <scope>NUCLEOTIDE SEQUENCE</scope>
</reference>
<dbReference type="PROSITE" id="PS00647">
    <property type="entry name" value="THYMID_PHOSPHORYLASE"/>
    <property type="match status" value="1"/>
</dbReference>
<dbReference type="GO" id="GO:0009032">
    <property type="term" value="F:thymidine phosphorylase activity"/>
    <property type="evidence" value="ECO:0007669"/>
    <property type="project" value="TreeGrafter"/>
</dbReference>
<dbReference type="InterPro" id="IPR000053">
    <property type="entry name" value="Thymidine/pyrmidine_PPase"/>
</dbReference>
<dbReference type="SUPFAM" id="SSF54680">
    <property type="entry name" value="Pyrimidine nucleoside phosphorylase C-terminal domain"/>
    <property type="match status" value="1"/>
</dbReference>
<dbReference type="SUPFAM" id="SSF47648">
    <property type="entry name" value="Nucleoside phosphorylase/phosphoribosyltransferase N-terminal domain"/>
    <property type="match status" value="1"/>
</dbReference>
<dbReference type="InterPro" id="IPR017872">
    <property type="entry name" value="Pyrmidine_PPase_CS"/>
</dbReference>
<protein>
    <submittedName>
        <fullName evidence="7">Glycos trans 3N and Peripla BP 3 and PYNP C and G lycos transf 3 domain containing protein</fullName>
    </submittedName>
</protein>
<evidence type="ECO:0000313" key="7">
    <source>
        <dbReference type="EMBL" id="CDW58376.1"/>
    </source>
</evidence>
<dbReference type="Gene3D" id="1.20.970.10">
    <property type="entry name" value="Transferase, Pyrimidine Nucleoside Phosphorylase, Chain C"/>
    <property type="match status" value="1"/>
</dbReference>
<dbReference type="GO" id="GO:0006206">
    <property type="term" value="P:pyrimidine nucleobase metabolic process"/>
    <property type="evidence" value="ECO:0007669"/>
    <property type="project" value="InterPro"/>
</dbReference>
<dbReference type="Pfam" id="PF00591">
    <property type="entry name" value="Glycos_transf_3"/>
    <property type="match status" value="1"/>
</dbReference>
<organism evidence="7 8">
    <name type="scientific">Trichuris trichiura</name>
    <name type="common">Whipworm</name>
    <name type="synonym">Trichocephalus trichiurus</name>
    <dbReference type="NCBI Taxonomy" id="36087"/>
    <lineage>
        <taxon>Eukaryota</taxon>
        <taxon>Metazoa</taxon>
        <taxon>Ecdysozoa</taxon>
        <taxon>Nematoda</taxon>
        <taxon>Enoplea</taxon>
        <taxon>Dorylaimia</taxon>
        <taxon>Trichinellida</taxon>
        <taxon>Trichuridae</taxon>
        <taxon>Trichuris</taxon>
    </lineage>
</organism>
<evidence type="ECO:0000313" key="8">
    <source>
        <dbReference type="Proteomes" id="UP000030665"/>
    </source>
</evidence>
<dbReference type="PANTHER" id="PTHR10515:SF0">
    <property type="entry name" value="THYMIDINE PHOSPHORYLASE"/>
    <property type="match status" value="1"/>
</dbReference>
<dbReference type="SUPFAM" id="SSF53822">
    <property type="entry name" value="Periplasmic binding protein-like I"/>
    <property type="match status" value="1"/>
</dbReference>
<dbReference type="InterPro" id="IPR035902">
    <property type="entry name" value="Nuc_phospho_transferase"/>
</dbReference>
<evidence type="ECO:0000256" key="3">
    <source>
        <dbReference type="ARBA" id="ARBA00022676"/>
    </source>
</evidence>
<keyword evidence="4" id="KW-0808">Transferase</keyword>
<keyword evidence="8" id="KW-1185">Reference proteome</keyword>
<gene>
    <name evidence="7" type="ORF">TTRE_0000668601</name>
</gene>
<dbReference type="GO" id="GO:0005829">
    <property type="term" value="C:cytosol"/>
    <property type="evidence" value="ECO:0007669"/>
    <property type="project" value="TreeGrafter"/>
</dbReference>
<reference evidence="7" key="2">
    <citation type="submission" date="2014-03" db="EMBL/GenBank/DDBJ databases">
        <title>The whipworm genome and dual-species transcriptomics of an intimate host-pathogen interaction.</title>
        <authorList>
            <person name="Foth B.J."/>
            <person name="Tsai I.J."/>
            <person name="Reid A.J."/>
            <person name="Bancroft A.J."/>
            <person name="Nichol S."/>
            <person name="Tracey A."/>
            <person name="Holroyd N."/>
            <person name="Cotton J.A."/>
            <person name="Stanley E.J."/>
            <person name="Zarowiecki M."/>
            <person name="Liu J.Z."/>
            <person name="Huckvale T."/>
            <person name="Cooper P.J."/>
            <person name="Grencis R.K."/>
            <person name="Berriman M."/>
        </authorList>
    </citation>
    <scope>NUCLEOTIDE SEQUENCE [LARGE SCALE GENOMIC DNA]</scope>
</reference>
<dbReference type="Gene3D" id="3.40.50.2300">
    <property type="match status" value="2"/>
</dbReference>
<evidence type="ECO:0000256" key="5">
    <source>
        <dbReference type="ARBA" id="ARBA00022723"/>
    </source>
</evidence>
<dbReference type="PANTHER" id="PTHR10515">
    <property type="entry name" value="THYMIDINE PHOSPHORYLASE"/>
    <property type="match status" value="1"/>
</dbReference>
<dbReference type="NCBIfam" id="NF004747">
    <property type="entry name" value="PRK06078.1"/>
    <property type="match status" value="1"/>
</dbReference>
<dbReference type="SMART" id="SM00941">
    <property type="entry name" value="PYNP_C"/>
    <property type="match status" value="1"/>
</dbReference>
<dbReference type="GO" id="GO:0006213">
    <property type="term" value="P:pyrimidine nucleoside metabolic process"/>
    <property type="evidence" value="ECO:0007669"/>
    <property type="project" value="InterPro"/>
</dbReference>
<evidence type="ECO:0000259" key="6">
    <source>
        <dbReference type="SMART" id="SM00941"/>
    </source>
</evidence>
<dbReference type="Pfam" id="PF07831">
    <property type="entry name" value="PYNP_C"/>
    <property type="match status" value="1"/>
</dbReference>
<dbReference type="Pfam" id="PF00532">
    <property type="entry name" value="Peripla_BP_1"/>
    <property type="match status" value="1"/>
</dbReference>
<dbReference type="Gene3D" id="3.90.1170.30">
    <property type="entry name" value="Pyrimidine nucleoside phosphorylase-like, C-terminal domain"/>
    <property type="match status" value="1"/>
</dbReference>
<dbReference type="FunFam" id="1.20.970.10:FF:000002">
    <property type="entry name" value="Pyrimidine-nucleoside phosphorylase"/>
    <property type="match status" value="1"/>
</dbReference>
<dbReference type="Proteomes" id="UP000030665">
    <property type="component" value="Unassembled WGS sequence"/>
</dbReference>
<dbReference type="NCBIfam" id="NF004490">
    <property type="entry name" value="PRK05820.1"/>
    <property type="match status" value="1"/>
</dbReference>
<feature type="domain" description="Pyrimidine nucleoside phosphorylase C-terminal" evidence="6">
    <location>
        <begin position="564"/>
        <end position="637"/>
    </location>
</feature>
<dbReference type="InterPro" id="IPR036566">
    <property type="entry name" value="PYNP-like_C_sf"/>
</dbReference>
<evidence type="ECO:0000256" key="1">
    <source>
        <dbReference type="ARBA" id="ARBA00006915"/>
    </source>
</evidence>
<dbReference type="InterPro" id="IPR028082">
    <property type="entry name" value="Peripla_BP_I"/>
</dbReference>